<gene>
    <name evidence="1" type="ORF">QAD02_023581</name>
</gene>
<keyword evidence="2" id="KW-1185">Reference proteome</keyword>
<evidence type="ECO:0000313" key="2">
    <source>
        <dbReference type="Proteomes" id="UP001239111"/>
    </source>
</evidence>
<reference evidence="1" key="1">
    <citation type="submission" date="2023-04" db="EMBL/GenBank/DDBJ databases">
        <title>A chromosome-level genome assembly of the parasitoid wasp Eretmocerus hayati.</title>
        <authorList>
            <person name="Zhong Y."/>
            <person name="Liu S."/>
            <person name="Liu Y."/>
        </authorList>
    </citation>
    <scope>NUCLEOTIDE SEQUENCE</scope>
    <source>
        <strain evidence="1">ZJU_SS_LIU_2023</strain>
    </source>
</reference>
<sequence length="563" mass="63870">MSATLNRRLLRAVDLRDHILVKNLLDQGAKVNEPRDLSGRTCLLLAIRNWCLLYERHSTLRASDAYASGILTPDIELVRILLDAGADLTTEDRHKNTCLHYAAELDDTGELTKILLDAGAKSIVNNKNEYNLSPLHVAVQQGDWLFDRKPVVKLLIEAGARVSMASFTGLTFLRLCQSNDELFRILLMAPGAETVINNPDTDGITPFQLAVRYSRIDLVKLMIDRGANVNFISPYTIGEGRPLHIAAHYALRNKINLLLEHGADPDALNNRNESAIAIAARNFMPCRHHKGIIKILLQHRRPNNDESIGCSALRAIVQNGNIEAFEFYLDLIKEGITKPINEPLLYSASINSRHPEMLEYMLDQGICKINEKDENGLTALHKLVEMYSAVPPGDHPEMMRKRRYFKSIKNLLQNIAIIDSKKYHIDPSIHALIKKNAEFHRFYLTCQIELVMLQMSPISGSISYHSIIAKDRVNMWIRNKSIMNILEVMNASPETLSQQLPIYHRSFILNVQNCKKRHELVENAVEGLKKIMGIDSDAFLLIYHKILYNLRNQDLSNLSKILL</sequence>
<comment type="caution">
    <text evidence="1">The sequence shown here is derived from an EMBL/GenBank/DDBJ whole genome shotgun (WGS) entry which is preliminary data.</text>
</comment>
<dbReference type="Proteomes" id="UP001239111">
    <property type="component" value="Chromosome 1"/>
</dbReference>
<proteinExistence type="predicted"/>
<name>A0ACC2PWE6_9HYME</name>
<evidence type="ECO:0000313" key="1">
    <source>
        <dbReference type="EMBL" id="KAJ8687787.1"/>
    </source>
</evidence>
<protein>
    <submittedName>
        <fullName evidence="1">Uncharacterized protein</fullName>
    </submittedName>
</protein>
<dbReference type="EMBL" id="CM056741">
    <property type="protein sequence ID" value="KAJ8687787.1"/>
    <property type="molecule type" value="Genomic_DNA"/>
</dbReference>
<organism evidence="1 2">
    <name type="scientific">Eretmocerus hayati</name>
    <dbReference type="NCBI Taxonomy" id="131215"/>
    <lineage>
        <taxon>Eukaryota</taxon>
        <taxon>Metazoa</taxon>
        <taxon>Ecdysozoa</taxon>
        <taxon>Arthropoda</taxon>
        <taxon>Hexapoda</taxon>
        <taxon>Insecta</taxon>
        <taxon>Pterygota</taxon>
        <taxon>Neoptera</taxon>
        <taxon>Endopterygota</taxon>
        <taxon>Hymenoptera</taxon>
        <taxon>Apocrita</taxon>
        <taxon>Proctotrupomorpha</taxon>
        <taxon>Chalcidoidea</taxon>
        <taxon>Aphelinidae</taxon>
        <taxon>Aphelininae</taxon>
        <taxon>Eretmocerus</taxon>
    </lineage>
</organism>
<accession>A0ACC2PWE6</accession>